<reference evidence="2 7" key="3">
    <citation type="submission" date="2020-08" db="EMBL/GenBank/DDBJ databases">
        <title>Genomic Encyclopedia of Type Strains, Phase IV (KMG-V): Genome sequencing to study the core and pangenomes of soil and plant-associated prokaryotes.</title>
        <authorList>
            <person name="Whitman W."/>
        </authorList>
    </citation>
    <scope>NUCLEOTIDE SEQUENCE [LARGE SCALE GENOMIC DNA]</scope>
    <source>
        <strain evidence="2 7">SEMIA 4013</strain>
    </source>
</reference>
<evidence type="ECO:0000313" key="1">
    <source>
        <dbReference type="EMBL" id="AJZ61833.1"/>
    </source>
</evidence>
<dbReference type="EMBL" id="JANSLM010000005">
    <property type="protein sequence ID" value="MDT8839081.1"/>
    <property type="molecule type" value="Genomic_DNA"/>
</dbReference>
<evidence type="ECO:0000313" key="4">
    <source>
        <dbReference type="EMBL" id="RKF46691.1"/>
    </source>
</evidence>
<dbReference type="GeneID" id="66520262"/>
<reference evidence="1 5" key="1">
    <citation type="journal article" date="2015" name="Genome Announc.">
        <title>Complete genome sequences for 59 burkholderia isolates, both pathogenic and near neighbor.</title>
        <authorList>
            <person name="Johnson S.L."/>
            <person name="Bishop-Lilly K.A."/>
            <person name="Ladner J.T."/>
            <person name="Daligault H.E."/>
            <person name="Davenport K.W."/>
            <person name="Jaissle J."/>
            <person name="Frey K.G."/>
            <person name="Koroleva G.I."/>
            <person name="Bruce D.C."/>
            <person name="Coyne S.R."/>
            <person name="Broomall S.M."/>
            <person name="Li P.E."/>
            <person name="Teshima H."/>
            <person name="Gibbons H.S."/>
            <person name="Palacios G.F."/>
            <person name="Rosenzweig C.N."/>
            <person name="Redden C.L."/>
            <person name="Xu Y."/>
            <person name="Minogue T.D."/>
            <person name="Chain P.S."/>
        </authorList>
    </citation>
    <scope>NUCLEOTIDE SEQUENCE [LARGE SCALE GENOMIC DNA]</scope>
    <source>
        <strain evidence="1 5">ATCC BAA-463</strain>
    </source>
</reference>
<dbReference type="OrthoDB" id="9100253at2"/>
<dbReference type="RefSeq" id="WP_028198298.1">
    <property type="nucleotide sequence ID" value="NZ_CADFGE010000002.1"/>
</dbReference>
<dbReference type="EMBL" id="MCAS01000012">
    <property type="protein sequence ID" value="RKF46691.1"/>
    <property type="molecule type" value="Genomic_DNA"/>
</dbReference>
<sequence>MNKATFLAVQLNVDDIAASPGLVELLNTHLVFAADVAEAADALVQLASIAGLSSGVEASVEIPALAIERLREALDNLSGYDESWLLALEPSRALFDEIGRRHRTLH</sequence>
<accession>A0A2T1B226</accession>
<dbReference type="AlphaFoldDB" id="A0A0D5VIC3"/>
<dbReference type="Proteomes" id="UP000032614">
    <property type="component" value="Chromosome 2"/>
</dbReference>
<dbReference type="Proteomes" id="UP000283709">
    <property type="component" value="Unassembled WGS sequence"/>
</dbReference>
<reference evidence="4 6" key="2">
    <citation type="submission" date="2016-07" db="EMBL/GenBank/DDBJ databases">
        <title>Genome analysis of Burkholderia fungorum ES3-20.</title>
        <authorList>
            <person name="Xu D."/>
            <person name="Yao R."/>
            <person name="Zheng S."/>
        </authorList>
    </citation>
    <scope>NUCLEOTIDE SEQUENCE [LARGE SCALE GENOMIC DNA]</scope>
    <source>
        <strain evidence="4 6">ES3-20</strain>
    </source>
</reference>
<name>A0A0D5VIC3_9BURK</name>
<dbReference type="HOGENOM" id="CLU_2218112_0_0_4"/>
<gene>
    <name evidence="4" type="ORF">BCY88_03565</name>
    <name evidence="2" type="ORF">GGD69_006474</name>
    <name evidence="1" type="ORF">OI25_6494</name>
    <name evidence="3" type="ORF">ParKJ_16810</name>
</gene>
<evidence type="ECO:0000313" key="7">
    <source>
        <dbReference type="Proteomes" id="UP000518681"/>
    </source>
</evidence>
<protein>
    <submittedName>
        <fullName evidence="4">Uncharacterized protein</fullName>
    </submittedName>
</protein>
<dbReference type="Proteomes" id="UP001246473">
    <property type="component" value="Unassembled WGS sequence"/>
</dbReference>
<proteinExistence type="predicted"/>
<evidence type="ECO:0000313" key="6">
    <source>
        <dbReference type="Proteomes" id="UP000283709"/>
    </source>
</evidence>
<evidence type="ECO:0000313" key="3">
    <source>
        <dbReference type="EMBL" id="MDT8839081.1"/>
    </source>
</evidence>
<organism evidence="4 6">
    <name type="scientific">Paraburkholderia fungorum</name>
    <dbReference type="NCBI Taxonomy" id="134537"/>
    <lineage>
        <taxon>Bacteria</taxon>
        <taxon>Pseudomonadati</taxon>
        <taxon>Pseudomonadota</taxon>
        <taxon>Betaproteobacteria</taxon>
        <taxon>Burkholderiales</taxon>
        <taxon>Burkholderiaceae</taxon>
        <taxon>Paraburkholderia</taxon>
    </lineage>
</organism>
<dbReference type="EMBL" id="JACIIK010000013">
    <property type="protein sequence ID" value="MBB6205579.1"/>
    <property type="molecule type" value="Genomic_DNA"/>
</dbReference>
<dbReference type="EMBL" id="CP010027">
    <property type="protein sequence ID" value="AJZ61833.1"/>
    <property type="molecule type" value="Genomic_DNA"/>
</dbReference>
<evidence type="ECO:0000313" key="5">
    <source>
        <dbReference type="Proteomes" id="UP000032614"/>
    </source>
</evidence>
<dbReference type="KEGG" id="bfn:OI25_6494"/>
<dbReference type="STRING" id="134537.OI25_6494"/>
<evidence type="ECO:0000313" key="2">
    <source>
        <dbReference type="EMBL" id="MBB6205579.1"/>
    </source>
</evidence>
<reference evidence="3" key="4">
    <citation type="submission" date="2022-08" db="EMBL/GenBank/DDBJ databases">
        <authorList>
            <person name="Kim S.-J."/>
        </authorList>
    </citation>
    <scope>NUCLEOTIDE SEQUENCE</scope>
    <source>
        <strain evidence="3">KJ</strain>
    </source>
</reference>
<dbReference type="Proteomes" id="UP000518681">
    <property type="component" value="Unassembled WGS sequence"/>
</dbReference>
<accession>A0A0D5VIC3</accession>